<dbReference type="EMBL" id="JAAARO010000007">
    <property type="protein sequence ID" value="KAF5745330.1"/>
    <property type="molecule type" value="Genomic_DNA"/>
</dbReference>
<dbReference type="PANTHER" id="PTHR12565">
    <property type="entry name" value="STEROL REGULATORY ELEMENT-BINDING PROTEIN"/>
    <property type="match status" value="1"/>
</dbReference>
<dbReference type="Gene3D" id="4.10.280.10">
    <property type="entry name" value="Helix-loop-helix DNA-binding domain"/>
    <property type="match status" value="1"/>
</dbReference>
<dbReference type="SUPFAM" id="SSF47459">
    <property type="entry name" value="HLH, helix-loop-helix DNA-binding domain"/>
    <property type="match status" value="1"/>
</dbReference>
<dbReference type="Pfam" id="PF12854">
    <property type="entry name" value="PPR_1"/>
    <property type="match status" value="1"/>
</dbReference>
<dbReference type="CDD" id="cd18919">
    <property type="entry name" value="bHLH_AtBPE_like"/>
    <property type="match status" value="1"/>
</dbReference>
<keyword evidence="3" id="KW-0805">Transcription regulation</keyword>
<comment type="caution">
    <text evidence="9">The sequence shown here is derived from an EMBL/GenBank/DDBJ whole genome shotgun (WGS) entry which is preliminary data.</text>
</comment>
<dbReference type="PROSITE" id="PS51375">
    <property type="entry name" value="PPR"/>
    <property type="match status" value="1"/>
</dbReference>
<evidence type="ECO:0000256" key="2">
    <source>
        <dbReference type="ARBA" id="ARBA00022737"/>
    </source>
</evidence>
<dbReference type="NCBIfam" id="TIGR00756">
    <property type="entry name" value="PPR"/>
    <property type="match status" value="1"/>
</dbReference>
<name>A0A7J7DG31_TRIWF</name>
<dbReference type="InterPro" id="IPR036638">
    <property type="entry name" value="HLH_DNA-bd_sf"/>
</dbReference>
<dbReference type="Gene3D" id="1.25.40.10">
    <property type="entry name" value="Tetratricopeptide repeat domain"/>
    <property type="match status" value="1"/>
</dbReference>
<dbReference type="Proteomes" id="UP000593562">
    <property type="component" value="Unassembled WGS sequence"/>
</dbReference>
<evidence type="ECO:0000256" key="5">
    <source>
        <dbReference type="ARBA" id="ARBA00023242"/>
    </source>
</evidence>
<dbReference type="InterPro" id="IPR011598">
    <property type="entry name" value="bHLH_dom"/>
</dbReference>
<organism evidence="9 10">
    <name type="scientific">Tripterygium wilfordii</name>
    <name type="common">Thunder God vine</name>
    <dbReference type="NCBI Taxonomy" id="458696"/>
    <lineage>
        <taxon>Eukaryota</taxon>
        <taxon>Viridiplantae</taxon>
        <taxon>Streptophyta</taxon>
        <taxon>Embryophyta</taxon>
        <taxon>Tracheophyta</taxon>
        <taxon>Spermatophyta</taxon>
        <taxon>Magnoliopsida</taxon>
        <taxon>eudicotyledons</taxon>
        <taxon>Gunneridae</taxon>
        <taxon>Pentapetalae</taxon>
        <taxon>rosids</taxon>
        <taxon>fabids</taxon>
        <taxon>Celastrales</taxon>
        <taxon>Celastraceae</taxon>
        <taxon>Tripterygium</taxon>
    </lineage>
</organism>
<keyword evidence="4" id="KW-0804">Transcription</keyword>
<dbReference type="GO" id="GO:0046983">
    <property type="term" value="F:protein dimerization activity"/>
    <property type="evidence" value="ECO:0007669"/>
    <property type="project" value="InterPro"/>
</dbReference>
<evidence type="ECO:0000256" key="4">
    <source>
        <dbReference type="ARBA" id="ARBA00023163"/>
    </source>
</evidence>
<keyword evidence="5" id="KW-0539">Nucleus</keyword>
<feature type="compositionally biased region" description="Polar residues" evidence="7">
    <location>
        <begin position="230"/>
        <end position="241"/>
    </location>
</feature>
<gene>
    <name evidence="9" type="ORF">HS088_TW07G00914</name>
</gene>
<dbReference type="FunCoup" id="A0A7J7DG31">
    <property type="interactions" value="2851"/>
</dbReference>
<feature type="repeat" description="PPR" evidence="6">
    <location>
        <begin position="629"/>
        <end position="663"/>
    </location>
</feature>
<evidence type="ECO:0000313" key="9">
    <source>
        <dbReference type="EMBL" id="KAF5745330.1"/>
    </source>
</evidence>
<evidence type="ECO:0000256" key="7">
    <source>
        <dbReference type="SAM" id="MobiDB-lite"/>
    </source>
</evidence>
<feature type="domain" description="BHLH" evidence="8">
    <location>
        <begin position="376"/>
        <end position="426"/>
    </location>
</feature>
<evidence type="ECO:0000256" key="6">
    <source>
        <dbReference type="PROSITE-ProRule" id="PRU00708"/>
    </source>
</evidence>
<dbReference type="Pfam" id="PF01535">
    <property type="entry name" value="PPR"/>
    <property type="match status" value="1"/>
</dbReference>
<dbReference type="GO" id="GO:0003700">
    <property type="term" value="F:DNA-binding transcription factor activity"/>
    <property type="evidence" value="ECO:0007669"/>
    <property type="project" value="TreeGrafter"/>
</dbReference>
<feature type="region of interest" description="Disordered" evidence="7">
    <location>
        <begin position="1"/>
        <end position="25"/>
    </location>
</feature>
<dbReference type="Pfam" id="PF00010">
    <property type="entry name" value="HLH"/>
    <property type="match status" value="1"/>
</dbReference>
<evidence type="ECO:0000259" key="8">
    <source>
        <dbReference type="PROSITE" id="PS50888"/>
    </source>
</evidence>
<dbReference type="InParanoid" id="A0A7J7DG31"/>
<dbReference type="GO" id="GO:0005634">
    <property type="term" value="C:nucleus"/>
    <property type="evidence" value="ECO:0007669"/>
    <property type="project" value="UniProtKB-SubCell"/>
</dbReference>
<dbReference type="AlphaFoldDB" id="A0A7J7DG31"/>
<keyword evidence="2" id="KW-0677">Repeat</keyword>
<sequence length="695" mass="76180">MDVSDKDNLGPEKRNDYPANYQSPNLPSDWQFNGANLLNTSMGLVPADNPMSVCAENLIGPSCSSAAVPDSFRQTLWEHPTFSQNLGFCDINVQVNANQSNTMGTRKEGPAIFRSGADGTIDMNWDQPSSMLRGGTFLPNAPGMLLQSLSQFPADSAFIERAAKFSCFNGGNFSDMVNPFGIPNSMGVYSRGGCLMQGPLDVFSGGGFKSVSSIDPQKDEPNASEALKGTSLSVNHGTTVGSPLKNDRQSESLVRSHDEVKQGVAGSGNGSDEAEFSGERGQEEPTMLEGAAGEASAKGINARKRKRSWQDMELEQARGVQQNLETAKGDSEIQQKEDQNPTLTSCKTAGKNGKQGSQASDPPKEDYIHIRARRGQATNSHSLAERVRREKISERMKFLQDLVPGCSKVTGKAVMLDEIINYVQSLQRQVEFLSMKLATVNPRLDFNVEGLLAKDILQSRPGPSLTLRCPLDMQMSYSPLHPSQPGLIQSALHGIGSPSDLLRRAINSHSTSMTGALKDSTQLSNVWDDELHNVIQMGLVASAPSDSQDVNGMTSCIFLYRLRQDYIFNDAQIGIQSRACRFLSIDSWGDSDIWFVAYLFVGCPSVDMYSKAGLVYDAKQVFYEIPEKNVVMYNPMIDGLFRCGMDEDAVRLFSHMKRKDPISWTTMITGLKKNGLETETFDFFIEMPMEGLATD</sequence>
<evidence type="ECO:0000256" key="3">
    <source>
        <dbReference type="ARBA" id="ARBA00023015"/>
    </source>
</evidence>
<evidence type="ECO:0000313" key="10">
    <source>
        <dbReference type="Proteomes" id="UP000593562"/>
    </source>
</evidence>
<dbReference type="InterPro" id="IPR002885">
    <property type="entry name" value="PPR_rpt"/>
</dbReference>
<evidence type="ECO:0000256" key="1">
    <source>
        <dbReference type="ARBA" id="ARBA00004123"/>
    </source>
</evidence>
<proteinExistence type="predicted"/>
<accession>A0A7J7DG31</accession>
<dbReference type="InterPro" id="IPR011990">
    <property type="entry name" value="TPR-like_helical_dom_sf"/>
</dbReference>
<keyword evidence="10" id="KW-1185">Reference proteome</keyword>
<feature type="compositionally biased region" description="Basic and acidic residues" evidence="7">
    <location>
        <begin position="1"/>
        <end position="16"/>
    </location>
</feature>
<comment type="subcellular location">
    <subcellularLocation>
        <location evidence="1">Nucleus</location>
    </subcellularLocation>
</comment>
<feature type="region of interest" description="Disordered" evidence="7">
    <location>
        <begin position="212"/>
        <end position="363"/>
    </location>
</feature>
<feature type="compositionally biased region" description="Basic and acidic residues" evidence="7">
    <location>
        <begin position="245"/>
        <end position="261"/>
    </location>
</feature>
<dbReference type="PROSITE" id="PS50888">
    <property type="entry name" value="BHLH"/>
    <property type="match status" value="1"/>
</dbReference>
<dbReference type="InterPro" id="IPR024097">
    <property type="entry name" value="bHLH_ZIP_TF"/>
</dbReference>
<dbReference type="PANTHER" id="PTHR12565:SF458">
    <property type="entry name" value="TRANSCRIPTION FACTOR BHLH49"/>
    <property type="match status" value="1"/>
</dbReference>
<dbReference type="FunFam" id="4.10.280.10:FF:000002">
    <property type="entry name" value="Basic helix-loop-helix transcription factor"/>
    <property type="match status" value="1"/>
</dbReference>
<reference evidence="9 10" key="1">
    <citation type="journal article" date="2020" name="Nat. Commun.">
        <title>Genome of Tripterygium wilfordii and identification of cytochrome P450 involved in triptolide biosynthesis.</title>
        <authorList>
            <person name="Tu L."/>
            <person name="Su P."/>
            <person name="Zhang Z."/>
            <person name="Gao L."/>
            <person name="Wang J."/>
            <person name="Hu T."/>
            <person name="Zhou J."/>
            <person name="Zhang Y."/>
            <person name="Zhao Y."/>
            <person name="Liu Y."/>
            <person name="Song Y."/>
            <person name="Tong Y."/>
            <person name="Lu Y."/>
            <person name="Yang J."/>
            <person name="Xu C."/>
            <person name="Jia M."/>
            <person name="Peters R.J."/>
            <person name="Huang L."/>
            <person name="Gao W."/>
        </authorList>
    </citation>
    <scope>NUCLEOTIDE SEQUENCE [LARGE SCALE GENOMIC DNA]</scope>
    <source>
        <strain evidence="10">cv. XIE 37</strain>
        <tissue evidence="9">Leaf</tissue>
    </source>
</reference>
<feature type="compositionally biased region" description="Basic and acidic residues" evidence="7">
    <location>
        <begin position="327"/>
        <end position="339"/>
    </location>
</feature>
<protein>
    <submittedName>
        <fullName evidence="9">Basic helix-loop-helix family protein</fullName>
    </submittedName>
</protein>
<dbReference type="SMART" id="SM00353">
    <property type="entry name" value="HLH"/>
    <property type="match status" value="1"/>
</dbReference>